<dbReference type="Pfam" id="PF00494">
    <property type="entry name" value="SQS_PSY"/>
    <property type="match status" value="1"/>
</dbReference>
<dbReference type="EMBL" id="OVEO01000002">
    <property type="protein sequence ID" value="SPQ93811.1"/>
    <property type="molecule type" value="Genomic_DNA"/>
</dbReference>
<evidence type="ECO:0000313" key="2">
    <source>
        <dbReference type="EMBL" id="SPQ93811.1"/>
    </source>
</evidence>
<accession>A0A0G4IZD8</accession>
<sequence length="276" mass="31405">MSDRLARAVRQCVDTVRRHDREHYLCTLLLPDTVRSASFVLRAFNVEISRIDRSAQDPAMSRIRLMWWRDTLEKVSNPETRVEHPVAVALQHAIGAYAFPRRWVSSIVDARDRDTEPTSMADMEKRFEACHSTLLYLTLHGMGIRDLHADHAASHIGKAVGIVTALRAIPGGYSANLPRDLLARGIRFDRANPALADLTYELACQAKQHLDHARSMRDSVPADARPVLLPAVPCSAWLDRIERANFDVFDRRFAPGHGDALSTPLRLLYYRFRKRY</sequence>
<dbReference type="EMBL" id="CDSF01000101">
    <property type="protein sequence ID" value="CEP00708.1"/>
    <property type="molecule type" value="Genomic_DNA"/>
</dbReference>
<evidence type="ECO:0000313" key="3">
    <source>
        <dbReference type="Proteomes" id="UP000039324"/>
    </source>
</evidence>
<organism evidence="1 3">
    <name type="scientific">Plasmodiophora brassicae</name>
    <name type="common">Clubroot disease agent</name>
    <dbReference type="NCBI Taxonomy" id="37360"/>
    <lineage>
        <taxon>Eukaryota</taxon>
        <taxon>Sar</taxon>
        <taxon>Rhizaria</taxon>
        <taxon>Endomyxa</taxon>
        <taxon>Phytomyxea</taxon>
        <taxon>Plasmodiophorida</taxon>
        <taxon>Plasmodiophoridae</taxon>
        <taxon>Plasmodiophora</taxon>
    </lineage>
</organism>
<keyword evidence="2" id="KW-0496">Mitochondrion</keyword>
<dbReference type="AlphaFoldDB" id="A0A0G4IZD8"/>
<dbReference type="SUPFAM" id="SSF48576">
    <property type="entry name" value="Terpenoid synthases"/>
    <property type="match status" value="1"/>
</dbReference>
<dbReference type="InterPro" id="IPR002060">
    <property type="entry name" value="Squ/phyt_synthse"/>
</dbReference>
<gene>
    <name evidence="1" type="ORF">PBRA_001762</name>
    <name evidence="2" type="ORF">PLBR_LOCUS1026</name>
</gene>
<name>A0A0G4IZD8_PLABS</name>
<dbReference type="Gene3D" id="1.10.600.10">
    <property type="entry name" value="Farnesyl Diphosphate Synthase"/>
    <property type="match status" value="1"/>
</dbReference>
<dbReference type="InterPro" id="IPR008949">
    <property type="entry name" value="Isoprenoid_synthase_dom_sf"/>
</dbReference>
<evidence type="ECO:0000313" key="1">
    <source>
        <dbReference type="EMBL" id="CEP00708.1"/>
    </source>
</evidence>
<geneLocation type="mitochondrion" evidence="2"/>
<dbReference type="STRING" id="37360.A0A0G4IZD8"/>
<dbReference type="Proteomes" id="UP000290189">
    <property type="component" value="Unassembled WGS sequence"/>
</dbReference>
<proteinExistence type="predicted"/>
<evidence type="ECO:0000313" key="4">
    <source>
        <dbReference type="Proteomes" id="UP000290189"/>
    </source>
</evidence>
<evidence type="ECO:0008006" key="5">
    <source>
        <dbReference type="Google" id="ProtNLM"/>
    </source>
</evidence>
<protein>
    <recommendedName>
        <fullName evidence="5">Squalene/phytoene synthase</fullName>
    </recommendedName>
</protein>
<dbReference type="OrthoDB" id="10252354at2759"/>
<reference evidence="2 4" key="2">
    <citation type="submission" date="2018-03" db="EMBL/GenBank/DDBJ databases">
        <authorList>
            <person name="Fogelqvist J."/>
        </authorList>
    </citation>
    <scope>NUCLEOTIDE SEQUENCE [LARGE SCALE GENOMIC DNA]</scope>
</reference>
<dbReference type="Proteomes" id="UP000039324">
    <property type="component" value="Unassembled WGS sequence"/>
</dbReference>
<reference evidence="1 3" key="1">
    <citation type="submission" date="2015-02" db="EMBL/GenBank/DDBJ databases">
        <authorList>
            <person name="Chooi Y.-H."/>
        </authorList>
    </citation>
    <scope>NUCLEOTIDE SEQUENCE [LARGE SCALE GENOMIC DNA]</scope>
    <source>
        <strain evidence="1">E3</strain>
    </source>
</reference>
<keyword evidence="3" id="KW-1185">Reference proteome</keyword>
<dbReference type="OMA" id="YNDPMPD"/>